<dbReference type="InterPro" id="IPR003092">
    <property type="entry name" value="2pore_dom_K_chnl_TASK"/>
</dbReference>
<evidence type="ECO:0000256" key="2">
    <source>
        <dbReference type="ARBA" id="ARBA00006666"/>
    </source>
</evidence>
<dbReference type="PANTHER" id="PTHR11003:SF334">
    <property type="entry name" value="FI03418P"/>
    <property type="match status" value="1"/>
</dbReference>
<evidence type="ECO:0000256" key="6">
    <source>
        <dbReference type="ARBA" id="ARBA00022826"/>
    </source>
</evidence>
<feature type="compositionally biased region" description="Low complexity" evidence="13">
    <location>
        <begin position="222"/>
        <end position="232"/>
    </location>
</feature>
<protein>
    <submittedName>
        <fullName evidence="15">Twk-48</fullName>
    </submittedName>
</protein>
<feature type="region of interest" description="Disordered" evidence="13">
    <location>
        <begin position="220"/>
        <end position="245"/>
    </location>
</feature>
<dbReference type="Proteomes" id="UP000005239">
    <property type="component" value="Unassembled WGS sequence"/>
</dbReference>
<evidence type="ECO:0000256" key="1">
    <source>
        <dbReference type="ARBA" id="ARBA00004141"/>
    </source>
</evidence>
<evidence type="ECO:0000256" key="5">
    <source>
        <dbReference type="ARBA" id="ARBA00022692"/>
    </source>
</evidence>
<dbReference type="AlphaFoldDB" id="A0A2A6CIP7"/>
<evidence type="ECO:0000256" key="7">
    <source>
        <dbReference type="ARBA" id="ARBA00022958"/>
    </source>
</evidence>
<evidence type="ECO:0000256" key="11">
    <source>
        <dbReference type="ARBA" id="ARBA00023303"/>
    </source>
</evidence>
<dbReference type="GO" id="GO:0015271">
    <property type="term" value="F:outward rectifier potassium channel activity"/>
    <property type="evidence" value="ECO:0000318"/>
    <property type="project" value="GO_Central"/>
</dbReference>
<feature type="transmembrane region" description="Helical" evidence="14">
    <location>
        <begin position="384"/>
        <end position="402"/>
    </location>
</feature>
<keyword evidence="6" id="KW-0631">Potassium channel</keyword>
<dbReference type="GO" id="GO:0022841">
    <property type="term" value="F:potassium ion leak channel activity"/>
    <property type="evidence" value="ECO:0000318"/>
    <property type="project" value="GO_Central"/>
</dbReference>
<dbReference type="Pfam" id="PF07885">
    <property type="entry name" value="Ion_trans_2"/>
    <property type="match status" value="2"/>
</dbReference>
<evidence type="ECO:0000256" key="4">
    <source>
        <dbReference type="ARBA" id="ARBA00022538"/>
    </source>
</evidence>
<dbReference type="InterPro" id="IPR003280">
    <property type="entry name" value="2pore_dom_K_chnl"/>
</dbReference>
<dbReference type="PANTHER" id="PTHR11003">
    <property type="entry name" value="POTASSIUM CHANNEL, SUBFAMILY K"/>
    <property type="match status" value="1"/>
</dbReference>
<evidence type="ECO:0000256" key="12">
    <source>
        <dbReference type="RuleBase" id="RU003857"/>
    </source>
</evidence>
<dbReference type="PRINTS" id="PR01333">
    <property type="entry name" value="2POREKCHANEL"/>
</dbReference>
<evidence type="ECO:0000256" key="8">
    <source>
        <dbReference type="ARBA" id="ARBA00022989"/>
    </source>
</evidence>
<evidence type="ECO:0000256" key="10">
    <source>
        <dbReference type="ARBA" id="ARBA00023136"/>
    </source>
</evidence>
<keyword evidence="8 14" id="KW-1133">Transmembrane helix</keyword>
<dbReference type="GO" id="GO:0005886">
    <property type="term" value="C:plasma membrane"/>
    <property type="evidence" value="ECO:0000318"/>
    <property type="project" value="GO_Central"/>
</dbReference>
<evidence type="ECO:0000256" key="13">
    <source>
        <dbReference type="SAM" id="MobiDB-lite"/>
    </source>
</evidence>
<feature type="transmembrane region" description="Helical" evidence="14">
    <location>
        <begin position="281"/>
        <end position="302"/>
    </location>
</feature>
<comment type="similarity">
    <text evidence="2 12">Belongs to the two pore domain potassium channel (TC 1.A.1.8) family.</text>
</comment>
<keyword evidence="5 12" id="KW-0812">Transmembrane</keyword>
<sequence length="527" mass="58378">MSRRHRRSKVTRVVNLVKRIIAFFFSHVGLCALVVGYALLGAVVFRAVEGPHEDRIQRQVTNARQRAVDVAWNATFRVNKLDTDQWKRAVHAQVKKFQKECMVAIRRGYDGKELGVSAQWTFTGAFLYSLTVITTIGYGNTSAKTYFGKTLTILYAIVGIPLMLLFLTNIGDVMAKIFRFLYAQSIRLKFRIILWHKKRKAAKIRRANSLVSRLTRGRIKADSSSSSDSPSPSITPVFSSARRTSGGVNDVEDLLTARVHLEQLEVRENVQAQLDSIRVPLTLVVFTMLAYLLAGATIFSIWEQWTFLDSFYFCYISLTTIGFGDKFPGNAVGNDKDAQLKLVITSIYLLFGMALLAMCFNLAQEEVQNKTRWIARQFKSMISSRFILLLVVATVVLDAAIPNAPYPLFQASFCFLKALVIIRADLVNNAVKGLPEGGLSQQLTNGLVDQLVRVPVNGVVNFFASLYAKSISGDPDGARNFMQSLVAIPITDFLEGLIGGSMKALFSFTNALGSMGGGGVLNGMIPH</sequence>
<name>A0A2A6CIP7_PRIPA</name>
<gene>
    <name evidence="15" type="primary">WBGene00095862</name>
</gene>
<feature type="transmembrane region" description="Helical" evidence="14">
    <location>
        <begin position="151"/>
        <end position="171"/>
    </location>
</feature>
<reference evidence="16" key="1">
    <citation type="journal article" date="2008" name="Nat. Genet.">
        <title>The Pristionchus pacificus genome provides a unique perspective on nematode lifestyle and parasitism.</title>
        <authorList>
            <person name="Dieterich C."/>
            <person name="Clifton S.W."/>
            <person name="Schuster L.N."/>
            <person name="Chinwalla A."/>
            <person name="Delehaunty K."/>
            <person name="Dinkelacker I."/>
            <person name="Fulton L."/>
            <person name="Fulton R."/>
            <person name="Godfrey J."/>
            <person name="Minx P."/>
            <person name="Mitreva M."/>
            <person name="Roeseler W."/>
            <person name="Tian H."/>
            <person name="Witte H."/>
            <person name="Yang S.P."/>
            <person name="Wilson R.K."/>
            <person name="Sommer R.J."/>
        </authorList>
    </citation>
    <scope>NUCLEOTIDE SEQUENCE [LARGE SCALE GENOMIC DNA]</scope>
    <source>
        <strain evidence="16">PS312</strain>
    </source>
</reference>
<keyword evidence="10 14" id="KW-0472">Membrane</keyword>
<evidence type="ECO:0000313" key="15">
    <source>
        <dbReference type="EnsemblMetazoa" id="PPA06308.1"/>
    </source>
</evidence>
<dbReference type="OrthoDB" id="297496at2759"/>
<keyword evidence="9 12" id="KW-0406">Ion transport</keyword>
<keyword evidence="3 12" id="KW-0813">Transport</keyword>
<feature type="transmembrane region" description="Helical" evidence="14">
    <location>
        <begin position="342"/>
        <end position="363"/>
    </location>
</feature>
<dbReference type="EnsemblMetazoa" id="PPA06308.1">
    <property type="protein sequence ID" value="PPA06308.1"/>
    <property type="gene ID" value="WBGene00095862"/>
</dbReference>
<keyword evidence="16" id="KW-1185">Reference proteome</keyword>
<evidence type="ECO:0000256" key="3">
    <source>
        <dbReference type="ARBA" id="ARBA00022448"/>
    </source>
</evidence>
<accession>A0A2A6CIP7</accession>
<evidence type="ECO:0000313" key="16">
    <source>
        <dbReference type="Proteomes" id="UP000005239"/>
    </source>
</evidence>
<proteinExistence type="inferred from homology"/>
<keyword evidence="11 12" id="KW-0407">Ion channel</keyword>
<accession>A0A8R1U603</accession>
<comment type="subcellular location">
    <subcellularLocation>
        <location evidence="1">Membrane</location>
        <topology evidence="1">Multi-pass membrane protein</topology>
    </subcellularLocation>
</comment>
<feature type="transmembrane region" description="Helical" evidence="14">
    <location>
        <begin position="20"/>
        <end position="45"/>
    </location>
</feature>
<dbReference type="GO" id="GO:0071805">
    <property type="term" value="P:potassium ion transmembrane transport"/>
    <property type="evidence" value="ECO:0000318"/>
    <property type="project" value="GO_Central"/>
</dbReference>
<dbReference type="SUPFAM" id="SSF81324">
    <property type="entry name" value="Voltage-gated potassium channels"/>
    <property type="match status" value="2"/>
</dbReference>
<keyword evidence="7" id="KW-0630">Potassium</keyword>
<dbReference type="InterPro" id="IPR013099">
    <property type="entry name" value="K_chnl_dom"/>
</dbReference>
<feature type="transmembrane region" description="Helical" evidence="14">
    <location>
        <begin position="120"/>
        <end position="139"/>
    </location>
</feature>
<evidence type="ECO:0000256" key="14">
    <source>
        <dbReference type="SAM" id="Phobius"/>
    </source>
</evidence>
<evidence type="ECO:0000256" key="9">
    <source>
        <dbReference type="ARBA" id="ARBA00023065"/>
    </source>
</evidence>
<feature type="compositionally biased region" description="Polar residues" evidence="13">
    <location>
        <begin position="234"/>
        <end position="245"/>
    </location>
</feature>
<keyword evidence="4" id="KW-0633">Potassium transport</keyword>
<dbReference type="PRINTS" id="PR01095">
    <property type="entry name" value="TASKCHANNEL"/>
</dbReference>
<reference evidence="15" key="2">
    <citation type="submission" date="2022-06" db="UniProtKB">
        <authorList>
            <consortium name="EnsemblMetazoa"/>
        </authorList>
    </citation>
    <scope>IDENTIFICATION</scope>
    <source>
        <strain evidence="15">PS312</strain>
    </source>
</reference>
<dbReference type="Gene3D" id="1.10.287.70">
    <property type="match status" value="1"/>
</dbReference>
<organism evidence="15 16">
    <name type="scientific">Pristionchus pacificus</name>
    <name type="common">Parasitic nematode worm</name>
    <dbReference type="NCBI Taxonomy" id="54126"/>
    <lineage>
        <taxon>Eukaryota</taxon>
        <taxon>Metazoa</taxon>
        <taxon>Ecdysozoa</taxon>
        <taxon>Nematoda</taxon>
        <taxon>Chromadorea</taxon>
        <taxon>Rhabditida</taxon>
        <taxon>Rhabditina</taxon>
        <taxon>Diplogasteromorpha</taxon>
        <taxon>Diplogasteroidea</taxon>
        <taxon>Neodiplogasteridae</taxon>
        <taxon>Pristionchus</taxon>
    </lineage>
</organism>